<dbReference type="InterPro" id="IPR013328">
    <property type="entry name" value="6PGD_dom2"/>
</dbReference>
<organism evidence="14 15">
    <name type="scientific">Embleya hyalina</name>
    <dbReference type="NCBI Taxonomy" id="516124"/>
    <lineage>
        <taxon>Bacteria</taxon>
        <taxon>Bacillati</taxon>
        <taxon>Actinomycetota</taxon>
        <taxon>Actinomycetes</taxon>
        <taxon>Kitasatosporales</taxon>
        <taxon>Streptomycetaceae</taxon>
        <taxon>Embleya</taxon>
    </lineage>
</organism>
<comment type="function">
    <text evidence="1 11">Catalyzes the NADPH-dependent reduction of ketopantoate into pantoic acid.</text>
</comment>
<name>A0A401YVX5_9ACTN</name>
<dbReference type="Gene3D" id="3.40.50.720">
    <property type="entry name" value="NAD(P)-binding Rossmann-like Domain"/>
    <property type="match status" value="1"/>
</dbReference>
<dbReference type="GO" id="GO:0005737">
    <property type="term" value="C:cytoplasm"/>
    <property type="evidence" value="ECO:0007669"/>
    <property type="project" value="TreeGrafter"/>
</dbReference>
<dbReference type="InterPro" id="IPR013332">
    <property type="entry name" value="KPR_N"/>
</dbReference>
<evidence type="ECO:0000256" key="7">
    <source>
        <dbReference type="ARBA" id="ARBA00022857"/>
    </source>
</evidence>
<evidence type="ECO:0000256" key="11">
    <source>
        <dbReference type="RuleBase" id="RU362068"/>
    </source>
</evidence>
<sequence length="333" mass="35175">MRFVVLGAGAVGSVLGARLARAGHDVHLVGRRAHVDAIRAHGLRVRTPDGEEVIRLDAVTTIAALAARPIWSEVDAVVLCVKSQDTAEALRELARHAEPELPILCAQNGVANEDTALRMFANVYGVLVACPTAYLEPGVVHAYSAPVTGVLDIGRYPHGRDAFAAQVSRVLSGAGYGSEVYADITAYKYGKLVTNLGNAVEALCGPNARGGNLDRLAMDEARTVLFSAEIHAEFAPVGPLVQVRPVGGERRPGGSSWQSVYRRTGGIETDYLNGEIVRLGRLHGVPTPVNAELQRAANRLVASGGEPGSVSELELLRAVVDGRGPVPGHREAD</sequence>
<dbReference type="GO" id="GO:0050661">
    <property type="term" value="F:NADP binding"/>
    <property type="evidence" value="ECO:0007669"/>
    <property type="project" value="TreeGrafter"/>
</dbReference>
<dbReference type="AlphaFoldDB" id="A0A401YVX5"/>
<dbReference type="InterPro" id="IPR036291">
    <property type="entry name" value="NAD(P)-bd_dom_sf"/>
</dbReference>
<dbReference type="Proteomes" id="UP000286931">
    <property type="component" value="Unassembled WGS sequence"/>
</dbReference>
<evidence type="ECO:0000256" key="2">
    <source>
        <dbReference type="ARBA" id="ARBA00004994"/>
    </source>
</evidence>
<evidence type="ECO:0000259" key="13">
    <source>
        <dbReference type="Pfam" id="PF08546"/>
    </source>
</evidence>
<comment type="pathway">
    <text evidence="2 11">Cofactor biosynthesis; (R)-pantothenate biosynthesis; (R)-pantoate from 3-methyl-2-oxobutanoate: step 2/2.</text>
</comment>
<evidence type="ECO:0000256" key="9">
    <source>
        <dbReference type="ARBA" id="ARBA00032024"/>
    </source>
</evidence>
<dbReference type="Gene3D" id="1.10.1040.10">
    <property type="entry name" value="N-(1-d-carboxylethyl)-l-norvaline Dehydrogenase, domain 2"/>
    <property type="match status" value="1"/>
</dbReference>
<evidence type="ECO:0000259" key="12">
    <source>
        <dbReference type="Pfam" id="PF02558"/>
    </source>
</evidence>
<dbReference type="RefSeq" id="WP_126640646.1">
    <property type="nucleotide sequence ID" value="NZ_BIFH01000029.1"/>
</dbReference>
<evidence type="ECO:0000256" key="1">
    <source>
        <dbReference type="ARBA" id="ARBA00002919"/>
    </source>
</evidence>
<dbReference type="PANTHER" id="PTHR43765:SF2">
    <property type="entry name" value="2-DEHYDROPANTOATE 2-REDUCTASE"/>
    <property type="match status" value="1"/>
</dbReference>
<evidence type="ECO:0000256" key="5">
    <source>
        <dbReference type="ARBA" id="ARBA00019465"/>
    </source>
</evidence>
<dbReference type="OrthoDB" id="9796561at2"/>
<comment type="similarity">
    <text evidence="3 11">Belongs to the ketopantoate reductase family.</text>
</comment>
<keyword evidence="7 11" id="KW-0521">NADP</keyword>
<dbReference type="InterPro" id="IPR008927">
    <property type="entry name" value="6-PGluconate_DH-like_C_sf"/>
</dbReference>
<evidence type="ECO:0000256" key="3">
    <source>
        <dbReference type="ARBA" id="ARBA00007870"/>
    </source>
</evidence>
<evidence type="ECO:0000256" key="4">
    <source>
        <dbReference type="ARBA" id="ARBA00013014"/>
    </source>
</evidence>
<dbReference type="InterPro" id="IPR013752">
    <property type="entry name" value="KPA_reductase"/>
</dbReference>
<dbReference type="InterPro" id="IPR003710">
    <property type="entry name" value="ApbA"/>
</dbReference>
<dbReference type="EMBL" id="BIFH01000029">
    <property type="protein sequence ID" value="GCD98773.1"/>
    <property type="molecule type" value="Genomic_DNA"/>
</dbReference>
<feature type="domain" description="Ketopantoate reductase N-terminal" evidence="12">
    <location>
        <begin position="4"/>
        <end position="143"/>
    </location>
</feature>
<gene>
    <name evidence="14" type="ORF">EHYA_06484</name>
</gene>
<dbReference type="Pfam" id="PF02558">
    <property type="entry name" value="ApbA"/>
    <property type="match status" value="1"/>
</dbReference>
<dbReference type="GO" id="GO:0008677">
    <property type="term" value="F:2-dehydropantoate 2-reductase activity"/>
    <property type="evidence" value="ECO:0007669"/>
    <property type="project" value="UniProtKB-EC"/>
</dbReference>
<accession>A0A401YVX5</accession>
<dbReference type="NCBIfam" id="TIGR00745">
    <property type="entry name" value="apbA_panE"/>
    <property type="match status" value="1"/>
</dbReference>
<dbReference type="SUPFAM" id="SSF48179">
    <property type="entry name" value="6-phosphogluconate dehydrogenase C-terminal domain-like"/>
    <property type="match status" value="1"/>
</dbReference>
<dbReference type="UniPathway" id="UPA00028">
    <property type="reaction ID" value="UER00004"/>
</dbReference>
<comment type="catalytic activity">
    <reaction evidence="10 11">
        <text>(R)-pantoate + NADP(+) = 2-dehydropantoate + NADPH + H(+)</text>
        <dbReference type="Rhea" id="RHEA:16233"/>
        <dbReference type="ChEBI" id="CHEBI:11561"/>
        <dbReference type="ChEBI" id="CHEBI:15378"/>
        <dbReference type="ChEBI" id="CHEBI:15980"/>
        <dbReference type="ChEBI" id="CHEBI:57783"/>
        <dbReference type="ChEBI" id="CHEBI:58349"/>
        <dbReference type="EC" id="1.1.1.169"/>
    </reaction>
</comment>
<dbReference type="PANTHER" id="PTHR43765">
    <property type="entry name" value="2-DEHYDROPANTOATE 2-REDUCTASE-RELATED"/>
    <property type="match status" value="1"/>
</dbReference>
<dbReference type="Pfam" id="PF08546">
    <property type="entry name" value="ApbA_C"/>
    <property type="match status" value="1"/>
</dbReference>
<proteinExistence type="inferred from homology"/>
<evidence type="ECO:0000256" key="10">
    <source>
        <dbReference type="ARBA" id="ARBA00048793"/>
    </source>
</evidence>
<protein>
    <recommendedName>
        <fullName evidence="5 11">2-dehydropantoate 2-reductase</fullName>
        <ecNumber evidence="4 11">1.1.1.169</ecNumber>
    </recommendedName>
    <alternativeName>
        <fullName evidence="9 11">Ketopantoate reductase</fullName>
    </alternativeName>
</protein>
<keyword evidence="6 11" id="KW-0566">Pantothenate biosynthesis</keyword>
<feature type="domain" description="Ketopantoate reductase C-terminal" evidence="13">
    <location>
        <begin position="212"/>
        <end position="296"/>
    </location>
</feature>
<reference evidence="14 15" key="1">
    <citation type="submission" date="2018-12" db="EMBL/GenBank/DDBJ databases">
        <title>Draft genome sequence of Embleya hyalina NBRC 13850T.</title>
        <authorList>
            <person name="Komaki H."/>
            <person name="Hosoyama A."/>
            <person name="Kimura A."/>
            <person name="Ichikawa N."/>
            <person name="Tamura T."/>
        </authorList>
    </citation>
    <scope>NUCLEOTIDE SEQUENCE [LARGE SCALE GENOMIC DNA]</scope>
    <source>
        <strain evidence="14 15">NBRC 13850</strain>
    </source>
</reference>
<dbReference type="EC" id="1.1.1.169" evidence="4 11"/>
<evidence type="ECO:0000256" key="6">
    <source>
        <dbReference type="ARBA" id="ARBA00022655"/>
    </source>
</evidence>
<evidence type="ECO:0000256" key="8">
    <source>
        <dbReference type="ARBA" id="ARBA00023002"/>
    </source>
</evidence>
<dbReference type="GO" id="GO:0015940">
    <property type="term" value="P:pantothenate biosynthetic process"/>
    <property type="evidence" value="ECO:0007669"/>
    <property type="project" value="UniProtKB-UniPathway"/>
</dbReference>
<evidence type="ECO:0000313" key="14">
    <source>
        <dbReference type="EMBL" id="GCD98773.1"/>
    </source>
</evidence>
<dbReference type="InterPro" id="IPR050838">
    <property type="entry name" value="Ketopantoate_reductase"/>
</dbReference>
<keyword evidence="8 11" id="KW-0560">Oxidoreductase</keyword>
<evidence type="ECO:0000313" key="15">
    <source>
        <dbReference type="Proteomes" id="UP000286931"/>
    </source>
</evidence>
<keyword evidence="15" id="KW-1185">Reference proteome</keyword>
<comment type="caution">
    <text evidence="14">The sequence shown here is derived from an EMBL/GenBank/DDBJ whole genome shotgun (WGS) entry which is preliminary data.</text>
</comment>
<dbReference type="SUPFAM" id="SSF51735">
    <property type="entry name" value="NAD(P)-binding Rossmann-fold domains"/>
    <property type="match status" value="1"/>
</dbReference>